<dbReference type="GO" id="GO:0006508">
    <property type="term" value="P:proteolysis"/>
    <property type="evidence" value="ECO:0007669"/>
    <property type="project" value="UniProtKB-KW"/>
</dbReference>
<keyword evidence="4 8" id="KW-0031">Aminopeptidase</keyword>
<comment type="caution">
    <text evidence="11">The sequence shown here is derived from an EMBL/GenBank/DDBJ whole genome shotgun (WGS) entry which is preliminary data.</text>
</comment>
<evidence type="ECO:0000259" key="10">
    <source>
        <dbReference type="Pfam" id="PF00557"/>
    </source>
</evidence>
<dbReference type="GO" id="GO:0004239">
    <property type="term" value="F:initiator methionyl aminopeptidase activity"/>
    <property type="evidence" value="ECO:0007669"/>
    <property type="project" value="UniProtKB-UniRule"/>
</dbReference>
<dbReference type="EMBL" id="LVVT01000014">
    <property type="protein sequence ID" value="TQS82858.1"/>
    <property type="molecule type" value="Genomic_DNA"/>
</dbReference>
<dbReference type="RefSeq" id="WP_400203940.1">
    <property type="nucleotide sequence ID" value="NZ_CAYAYE010000013.1"/>
</dbReference>
<accession>A0A8J8PCW5</accession>
<feature type="binding site" evidence="8">
    <location>
        <position position="96"/>
    </location>
    <ligand>
        <name>a divalent metal cation</name>
        <dbReference type="ChEBI" id="CHEBI:60240"/>
        <label>2</label>
        <note>catalytic</note>
    </ligand>
</feature>
<dbReference type="Gene3D" id="1.10.10.10">
    <property type="entry name" value="Winged helix-like DNA-binding domain superfamily/Winged helix DNA-binding domain"/>
    <property type="match status" value="1"/>
</dbReference>
<dbReference type="NCBIfam" id="TIGR00501">
    <property type="entry name" value="met_pdase_II"/>
    <property type="match status" value="1"/>
</dbReference>
<keyword evidence="5 8" id="KW-0645">Protease</keyword>
<feature type="domain" description="Peptidase M24" evidence="10">
    <location>
        <begin position="7"/>
        <end position="194"/>
    </location>
</feature>
<dbReference type="InterPro" id="IPR028595">
    <property type="entry name" value="MetAP_archaeal"/>
</dbReference>
<reference evidence="11" key="1">
    <citation type="submission" date="2016-03" db="EMBL/GenBank/DDBJ databases">
        <authorList>
            <person name="Borrel G."/>
            <person name="Mccann A."/>
            <person name="O'Toole P.W."/>
        </authorList>
    </citation>
    <scope>NUCLEOTIDE SEQUENCE</scope>
    <source>
        <strain evidence="11">183</strain>
    </source>
</reference>
<dbReference type="GO" id="GO:0046872">
    <property type="term" value="F:metal ion binding"/>
    <property type="evidence" value="ECO:0007669"/>
    <property type="project" value="UniProtKB-UniRule"/>
</dbReference>
<comment type="cofactor">
    <cofactor evidence="8">
        <name>Co(2+)</name>
        <dbReference type="ChEBI" id="CHEBI:48828"/>
    </cofactor>
    <cofactor evidence="8">
        <name>Zn(2+)</name>
        <dbReference type="ChEBI" id="CHEBI:29105"/>
    </cofactor>
    <cofactor evidence="8">
        <name>Mn(2+)</name>
        <dbReference type="ChEBI" id="CHEBI:29035"/>
    </cofactor>
    <cofactor evidence="8">
        <name>Fe(2+)</name>
        <dbReference type="ChEBI" id="CHEBI:29033"/>
    </cofactor>
    <text evidence="8">Binds 2 divalent metal cations per subunit. Has a high-affinity and a low affinity metal-binding site. The true nature of the physiological cofactor is under debate. The enzyme is active with cobalt, zinc, manganese or divalent iron ions. Most likely, methionine aminopeptidases function as mononuclear Fe(2+)-metalloproteases under physiological conditions, and the catalytically relevant metal-binding site has been assigned to the histidine-containing high-affinity site.</text>
</comment>
<dbReference type="PRINTS" id="PR00599">
    <property type="entry name" value="MAPEPTIDASE"/>
</dbReference>
<proteinExistence type="inferred from homology"/>
<feature type="binding site" evidence="8">
    <location>
        <position position="190"/>
    </location>
    <ligand>
        <name>a divalent metal cation</name>
        <dbReference type="ChEBI" id="CHEBI:60240"/>
        <label>2</label>
        <note>catalytic</note>
    </ligand>
</feature>
<evidence type="ECO:0000256" key="3">
    <source>
        <dbReference type="ARBA" id="ARBA00001954"/>
    </source>
</evidence>
<evidence type="ECO:0000256" key="6">
    <source>
        <dbReference type="ARBA" id="ARBA00022723"/>
    </source>
</evidence>
<dbReference type="GO" id="GO:0005737">
    <property type="term" value="C:cytoplasm"/>
    <property type="evidence" value="ECO:0007669"/>
    <property type="project" value="TreeGrafter"/>
</dbReference>
<feature type="binding site" evidence="8">
    <location>
        <position position="281"/>
    </location>
    <ligand>
        <name>a divalent metal cation</name>
        <dbReference type="ChEBI" id="CHEBI:60240"/>
        <label>2</label>
        <note>catalytic</note>
    </ligand>
</feature>
<dbReference type="InterPro" id="IPR002468">
    <property type="entry name" value="Pept_M24A_MAP2"/>
</dbReference>
<gene>
    <name evidence="8" type="primary">map</name>
    <name evidence="11" type="ORF">A3207_02610</name>
</gene>
<dbReference type="InterPro" id="IPR018349">
    <property type="entry name" value="Pept_M24A_MAP2_BS"/>
</dbReference>
<comment type="similarity">
    <text evidence="8">Belongs to the peptidase M24A family. Methionine aminopeptidase archaeal type 2 subfamily.</text>
</comment>
<dbReference type="InterPro" id="IPR000994">
    <property type="entry name" value="Pept_M24"/>
</dbReference>
<comment type="catalytic activity">
    <reaction evidence="1 8 9">
        <text>Release of N-terminal amino acids, preferentially methionine, from peptides and arylamides.</text>
        <dbReference type="EC" id="3.4.11.18"/>
    </reaction>
</comment>
<feature type="binding site" evidence="8">
    <location>
        <position position="165"/>
    </location>
    <ligand>
        <name>substrate</name>
    </ligand>
</feature>
<feature type="binding site" evidence="8">
    <location>
        <position position="281"/>
    </location>
    <ligand>
        <name>a divalent metal cation</name>
        <dbReference type="ChEBI" id="CHEBI:60240"/>
        <label>1</label>
    </ligand>
</feature>
<feature type="binding site" evidence="8">
    <location>
        <position position="96"/>
    </location>
    <ligand>
        <name>a divalent metal cation</name>
        <dbReference type="ChEBI" id="CHEBI:60240"/>
        <label>1</label>
    </ligand>
</feature>
<comment type="function">
    <text evidence="8 9">Removes the N-terminal methionine from nascent proteins. The N-terminal methionine is often cleaved when the second residue in the primary sequence is small and uncharged (Met-Ala-, Cys, Gly, Pro, Ser, Thr, or Val).</text>
</comment>
<evidence type="ECO:0000256" key="7">
    <source>
        <dbReference type="ARBA" id="ARBA00022801"/>
    </source>
</evidence>
<feature type="binding site" evidence="8">
    <location>
        <position position="157"/>
    </location>
    <ligand>
        <name>a divalent metal cation</name>
        <dbReference type="ChEBI" id="CHEBI:60240"/>
        <label>2</label>
        <note>catalytic</note>
    </ligand>
</feature>
<dbReference type="AlphaFoldDB" id="A0A8J8PCW5"/>
<dbReference type="Gene3D" id="3.90.230.10">
    <property type="entry name" value="Creatinase/methionine aminopeptidase superfamily"/>
    <property type="match status" value="1"/>
</dbReference>
<dbReference type="EC" id="3.4.11.18" evidence="8 9"/>
<comment type="cofactor">
    <cofactor evidence="3">
        <name>Fe(2+)</name>
        <dbReference type="ChEBI" id="CHEBI:29033"/>
    </cofactor>
</comment>
<dbReference type="InterPro" id="IPR036388">
    <property type="entry name" value="WH-like_DNA-bd_sf"/>
</dbReference>
<evidence type="ECO:0000256" key="1">
    <source>
        <dbReference type="ARBA" id="ARBA00000294"/>
    </source>
</evidence>
<evidence type="ECO:0000313" key="12">
    <source>
        <dbReference type="Proteomes" id="UP000752814"/>
    </source>
</evidence>
<dbReference type="InterPro" id="IPR001714">
    <property type="entry name" value="Pept_M24_MAP"/>
</dbReference>
<dbReference type="Proteomes" id="UP000752814">
    <property type="component" value="Unassembled WGS sequence"/>
</dbReference>
<comment type="cofactor">
    <cofactor evidence="2">
        <name>Mn(2+)</name>
        <dbReference type="ChEBI" id="CHEBI:29035"/>
    </cofactor>
</comment>
<comment type="subunit">
    <text evidence="8">Monomer.</text>
</comment>
<evidence type="ECO:0000256" key="4">
    <source>
        <dbReference type="ARBA" id="ARBA00022438"/>
    </source>
</evidence>
<evidence type="ECO:0000256" key="2">
    <source>
        <dbReference type="ARBA" id="ARBA00001936"/>
    </source>
</evidence>
<dbReference type="PANTHER" id="PTHR45777:SF2">
    <property type="entry name" value="METHIONINE AMINOPEPTIDASE 2"/>
    <property type="match status" value="1"/>
</dbReference>
<dbReference type="Pfam" id="PF00557">
    <property type="entry name" value="Peptidase_M24"/>
    <property type="match status" value="1"/>
</dbReference>
<feature type="binding site" evidence="8">
    <location>
        <position position="85"/>
    </location>
    <ligand>
        <name>a divalent metal cation</name>
        <dbReference type="ChEBI" id="CHEBI:60240"/>
        <label>1</label>
    </ligand>
</feature>
<evidence type="ECO:0000313" key="11">
    <source>
        <dbReference type="EMBL" id="TQS82858.1"/>
    </source>
</evidence>
<dbReference type="InterPro" id="IPR050247">
    <property type="entry name" value="Met_Aminopeptidase_Type2"/>
</dbReference>
<dbReference type="SUPFAM" id="SSF46785">
    <property type="entry name" value="Winged helix' DNA-binding domain"/>
    <property type="match status" value="1"/>
</dbReference>
<sequence>MNDDIIECILKAGKIAGEARSLGASMVDENVRLLDVAEEVEAYMIRKGAKPAFPTNLSINNQAAHYTPHSNDTLKFHKGDLVKVDVGAHVNGYIGDTAQTVEVGTKTHSALIEASAEALDMALNTVTDNISVGAIGAVIEKAIETNGFVPVTNLTGHSMKQYNLHAGLSVPNYDNGDKTKVMSGMLVAIEPFATDGEGEIANGKPGNIYRVLRDRPAKDKGADELLEKIKNNFGTLPFCERWCSDIDPNAQDNLKTLLRRGIVYSYAILNEVKDGLVSQKEHTVYIDGSKTIVTTR</sequence>
<dbReference type="InterPro" id="IPR036005">
    <property type="entry name" value="Creatinase/aminopeptidase-like"/>
</dbReference>
<keyword evidence="7 8" id="KW-0378">Hydrolase</keyword>
<dbReference type="InterPro" id="IPR036390">
    <property type="entry name" value="WH_DNA-bd_sf"/>
</dbReference>
<feature type="binding site" evidence="8">
    <location>
        <position position="65"/>
    </location>
    <ligand>
        <name>substrate</name>
    </ligand>
</feature>
<dbReference type="PANTHER" id="PTHR45777">
    <property type="entry name" value="METHIONINE AMINOPEPTIDASE 2"/>
    <property type="match status" value="1"/>
</dbReference>
<protein>
    <recommendedName>
        <fullName evidence="8 9">Methionine aminopeptidase</fullName>
        <shortName evidence="8">MAP</shortName>
        <shortName evidence="8">MetAP</shortName>
        <ecNumber evidence="8 9">3.4.11.18</ecNumber>
    </recommendedName>
    <alternativeName>
        <fullName evidence="8">Peptidase M</fullName>
    </alternativeName>
</protein>
<evidence type="ECO:0000256" key="5">
    <source>
        <dbReference type="ARBA" id="ARBA00022670"/>
    </source>
</evidence>
<dbReference type="GO" id="GO:0070006">
    <property type="term" value="F:metalloaminopeptidase activity"/>
    <property type="evidence" value="ECO:0007669"/>
    <property type="project" value="UniProtKB-UniRule"/>
</dbReference>
<evidence type="ECO:0000256" key="9">
    <source>
        <dbReference type="RuleBase" id="RU003653"/>
    </source>
</evidence>
<evidence type="ECO:0000256" key="8">
    <source>
        <dbReference type="HAMAP-Rule" id="MF_01975"/>
    </source>
</evidence>
<dbReference type="HAMAP" id="MF_01975">
    <property type="entry name" value="MetAP_2_arc"/>
    <property type="match status" value="1"/>
</dbReference>
<dbReference type="SUPFAM" id="SSF55920">
    <property type="entry name" value="Creatinase/aminopeptidase"/>
    <property type="match status" value="1"/>
</dbReference>
<keyword evidence="6 8" id="KW-0479">Metal-binding</keyword>
<dbReference type="PROSITE" id="PS01202">
    <property type="entry name" value="MAP_2"/>
    <property type="match status" value="1"/>
</dbReference>
<organism evidence="11 12">
    <name type="scientific">Candidatus Methanomassiliicoccus intestinalis</name>
    <dbReference type="NCBI Taxonomy" id="1406512"/>
    <lineage>
        <taxon>Archaea</taxon>
        <taxon>Methanobacteriati</taxon>
        <taxon>Thermoplasmatota</taxon>
        <taxon>Thermoplasmata</taxon>
        <taxon>Methanomassiliicoccales</taxon>
        <taxon>Methanomassiliicoccaceae</taxon>
        <taxon>Methanomassiliicoccus</taxon>
    </lineage>
</organism>
<name>A0A8J8PCW5_9ARCH</name>